<keyword evidence="6" id="KW-0436">Ligase</keyword>
<feature type="binding site" evidence="14">
    <location>
        <position position="332"/>
    </location>
    <ligand>
        <name>L-glutamate</name>
        <dbReference type="ChEBI" id="CHEBI:29985"/>
    </ligand>
</feature>
<dbReference type="GO" id="GO:0005524">
    <property type="term" value="F:ATP binding"/>
    <property type="evidence" value="ECO:0007669"/>
    <property type="project" value="UniProtKB-KW"/>
</dbReference>
<dbReference type="SUPFAM" id="SSF54368">
    <property type="entry name" value="Glutamine synthetase, N-terminal domain"/>
    <property type="match status" value="1"/>
</dbReference>
<evidence type="ECO:0000256" key="3">
    <source>
        <dbReference type="ARBA" id="ARBA00012937"/>
    </source>
</evidence>
<evidence type="ECO:0000256" key="11">
    <source>
        <dbReference type="ARBA" id="ARBA00030136"/>
    </source>
</evidence>
<dbReference type="InterPro" id="IPR036651">
    <property type="entry name" value="Gln_synt_N_sf"/>
</dbReference>
<dbReference type="FunFam" id="3.30.590.10:FF:000003">
    <property type="entry name" value="Glutamine synthetase 2"/>
    <property type="match status" value="1"/>
</dbReference>
<dbReference type="Proteomes" id="UP000001572">
    <property type="component" value="Chromosome"/>
</dbReference>
<dbReference type="GO" id="GO:0005737">
    <property type="term" value="C:cytoplasm"/>
    <property type="evidence" value="ECO:0007669"/>
    <property type="project" value="UniProtKB-SubCell"/>
</dbReference>
<dbReference type="Gene3D" id="3.30.590.10">
    <property type="entry name" value="Glutamine synthetase/guanido kinase, catalytic domain"/>
    <property type="match status" value="1"/>
</dbReference>
<feature type="binding site" evidence="15">
    <location>
        <position position="180"/>
    </location>
    <ligand>
        <name>ATP</name>
        <dbReference type="ChEBI" id="CHEBI:30616"/>
    </ligand>
</feature>
<dbReference type="PANTHER" id="PTHR43785:SF12">
    <property type="entry name" value="TYPE-1 GLUTAMINE SYNTHETASE 2"/>
    <property type="match status" value="1"/>
</dbReference>
<feature type="modified residue" description="O-AMP-tyrosine" evidence="17">
    <location>
        <position position="370"/>
    </location>
</feature>
<dbReference type="SMART" id="SM01230">
    <property type="entry name" value="Gln-synt_C"/>
    <property type="match status" value="1"/>
</dbReference>
<feature type="binding site" evidence="14">
    <location>
        <position position="313"/>
    </location>
    <ligand>
        <name>L-glutamate</name>
        <dbReference type="ChEBI" id="CHEBI:29985"/>
    </ligand>
</feature>
<dbReference type="AlphaFoldDB" id="A6TTJ6"/>
<feature type="binding site" evidence="16">
    <location>
        <position position="185"/>
    </location>
    <ligand>
        <name>Mg(2+)</name>
        <dbReference type="ChEBI" id="CHEBI:18420"/>
        <label>1</label>
    </ligand>
</feature>
<evidence type="ECO:0000256" key="14">
    <source>
        <dbReference type="PIRSR" id="PIRSR604809-1"/>
    </source>
</evidence>
<feature type="binding site" evidence="16">
    <location>
        <position position="330"/>
    </location>
    <ligand>
        <name>Mg(2+)</name>
        <dbReference type="ChEBI" id="CHEBI:18420"/>
        <label>1</label>
    </ligand>
</feature>
<keyword evidence="10 16" id="KW-0460">Magnesium</keyword>
<name>A6TTJ6_ALKMQ</name>
<feature type="domain" description="GS beta-grasp" evidence="20">
    <location>
        <begin position="14"/>
        <end position="98"/>
    </location>
</feature>
<feature type="domain" description="GS catalytic" evidence="21">
    <location>
        <begin position="105"/>
        <end position="441"/>
    </location>
</feature>
<dbReference type="GO" id="GO:0004356">
    <property type="term" value="F:glutamine synthetase activity"/>
    <property type="evidence" value="ECO:0007669"/>
    <property type="project" value="UniProtKB-EC"/>
</dbReference>
<evidence type="ECO:0000313" key="23">
    <source>
        <dbReference type="Proteomes" id="UP000001572"/>
    </source>
</evidence>
<keyword evidence="23" id="KW-1185">Reference proteome</keyword>
<dbReference type="PROSITE" id="PS51986">
    <property type="entry name" value="GS_BETA_GRASP"/>
    <property type="match status" value="1"/>
</dbReference>
<dbReference type="PROSITE" id="PS00180">
    <property type="entry name" value="GLNA_1"/>
    <property type="match status" value="1"/>
</dbReference>
<feature type="binding site" evidence="16">
    <location>
        <position position="128"/>
    </location>
    <ligand>
        <name>Mg(2+)</name>
        <dbReference type="ChEBI" id="CHEBI:18420"/>
        <label>1</label>
    </ligand>
</feature>
<dbReference type="InterPro" id="IPR004809">
    <property type="entry name" value="Gln_synth_I"/>
</dbReference>
<evidence type="ECO:0000256" key="4">
    <source>
        <dbReference type="ARBA" id="ARBA00021364"/>
    </source>
</evidence>
<gene>
    <name evidence="22" type="ordered locus">Amet_3386</name>
</gene>
<dbReference type="EC" id="6.3.1.2" evidence="3"/>
<feature type="binding site" evidence="16">
    <location>
        <position position="192"/>
    </location>
    <ligand>
        <name>Mg(2+)</name>
        <dbReference type="ChEBI" id="CHEBI:18420"/>
        <label>1</label>
    </ligand>
</feature>
<comment type="similarity">
    <text evidence="2 18 19">Belongs to the glutamine synthetase family.</text>
</comment>
<comment type="catalytic activity">
    <reaction evidence="13">
        <text>L-glutamate + NH4(+) + ATP = L-glutamine + ADP + phosphate + H(+)</text>
        <dbReference type="Rhea" id="RHEA:16169"/>
        <dbReference type="ChEBI" id="CHEBI:15378"/>
        <dbReference type="ChEBI" id="CHEBI:28938"/>
        <dbReference type="ChEBI" id="CHEBI:29985"/>
        <dbReference type="ChEBI" id="CHEBI:30616"/>
        <dbReference type="ChEBI" id="CHEBI:43474"/>
        <dbReference type="ChEBI" id="CHEBI:58359"/>
        <dbReference type="ChEBI" id="CHEBI:456216"/>
        <dbReference type="EC" id="6.3.1.2"/>
    </reaction>
</comment>
<protein>
    <recommendedName>
        <fullName evidence="4">Glutamine synthetase</fullName>
        <ecNumber evidence="3">6.3.1.2</ecNumber>
    </recommendedName>
    <alternativeName>
        <fullName evidence="12">Glutamate--ammonia ligase</fullName>
    </alternativeName>
    <alternativeName>
        <fullName evidence="11">Glutamine synthetase I alpha</fullName>
    </alternativeName>
</protein>
<dbReference type="GO" id="GO:0006542">
    <property type="term" value="P:glutamine biosynthetic process"/>
    <property type="evidence" value="ECO:0007669"/>
    <property type="project" value="InterPro"/>
</dbReference>
<dbReference type="FunFam" id="3.10.20.70:FF:000005">
    <property type="entry name" value="Glutamine synthetase"/>
    <property type="match status" value="1"/>
</dbReference>
<evidence type="ECO:0000256" key="17">
    <source>
        <dbReference type="PIRSR" id="PIRSR604809-50"/>
    </source>
</evidence>
<feature type="binding site" evidence="16">
    <location>
        <position position="241"/>
    </location>
    <ligand>
        <name>Mg(2+)</name>
        <dbReference type="ChEBI" id="CHEBI:18420"/>
        <label>1</label>
    </ligand>
</feature>
<evidence type="ECO:0000259" key="20">
    <source>
        <dbReference type="PROSITE" id="PS51986"/>
    </source>
</evidence>
<dbReference type="Gene3D" id="3.10.20.70">
    <property type="entry name" value="Glutamine synthetase, N-terminal domain"/>
    <property type="match status" value="1"/>
</dbReference>
<feature type="binding site" evidence="14">
    <location>
        <position position="295"/>
    </location>
    <ligand>
        <name>L-glutamate</name>
        <dbReference type="ChEBI" id="CHEBI:29985"/>
    </ligand>
</feature>
<feature type="binding site" evidence="14">
    <location>
        <begin position="236"/>
        <end position="237"/>
    </location>
    <ligand>
        <name>L-glutamate</name>
        <dbReference type="ChEBI" id="CHEBI:29985"/>
    </ligand>
</feature>
<comment type="cofactor">
    <cofactor evidence="16">
        <name>Mg(2+)</name>
        <dbReference type="ChEBI" id="CHEBI:18420"/>
    </cofactor>
    <text evidence="16">Binds 2 Mg(2+) ions per subunit.</text>
</comment>
<keyword evidence="9 15" id="KW-0067">ATP-binding</keyword>
<dbReference type="Pfam" id="PF03951">
    <property type="entry name" value="Gln-synt_N"/>
    <property type="match status" value="1"/>
</dbReference>
<comment type="subcellular location">
    <subcellularLocation>
        <location evidence="1">Cytoplasm</location>
    </subcellularLocation>
</comment>
<dbReference type="InterPro" id="IPR027302">
    <property type="entry name" value="Gln_synth_N_conserv_site"/>
</dbReference>
<evidence type="ECO:0000256" key="18">
    <source>
        <dbReference type="PROSITE-ProRule" id="PRU01330"/>
    </source>
</evidence>
<dbReference type="GO" id="GO:0046872">
    <property type="term" value="F:metal ion binding"/>
    <property type="evidence" value="ECO:0007669"/>
    <property type="project" value="UniProtKB-KW"/>
</dbReference>
<dbReference type="EMBL" id="CP000724">
    <property type="protein sequence ID" value="ABR49514.1"/>
    <property type="molecule type" value="Genomic_DNA"/>
</dbReference>
<dbReference type="PROSITE" id="PS51987">
    <property type="entry name" value="GS_CATALYTIC"/>
    <property type="match status" value="1"/>
</dbReference>
<evidence type="ECO:0000313" key="22">
    <source>
        <dbReference type="EMBL" id="ABR49514.1"/>
    </source>
</evidence>
<accession>A6TTJ6</accession>
<dbReference type="OrthoDB" id="9807095at2"/>
<dbReference type="InterPro" id="IPR008147">
    <property type="entry name" value="Gln_synt_N"/>
</dbReference>
<evidence type="ECO:0000256" key="13">
    <source>
        <dbReference type="ARBA" id="ARBA00049436"/>
    </source>
</evidence>
<keyword evidence="17" id="KW-0597">Phosphoprotein</keyword>
<evidence type="ECO:0000256" key="15">
    <source>
        <dbReference type="PIRSR" id="PIRSR604809-2"/>
    </source>
</evidence>
<proteinExistence type="inferred from homology"/>
<dbReference type="HOGENOM" id="CLU_017290_1_3_9"/>
<keyword evidence="5" id="KW-0963">Cytoplasm</keyword>
<dbReference type="Pfam" id="PF00120">
    <property type="entry name" value="Gln-synt_C"/>
    <property type="match status" value="1"/>
</dbReference>
<dbReference type="NCBIfam" id="TIGR00653">
    <property type="entry name" value="GlnA"/>
    <property type="match status" value="1"/>
</dbReference>
<feature type="binding site" evidence="15">
    <location>
        <begin position="195"/>
        <end position="197"/>
    </location>
    <ligand>
        <name>ATP</name>
        <dbReference type="ChEBI" id="CHEBI:30616"/>
    </ligand>
</feature>
<dbReference type="SUPFAM" id="SSF55931">
    <property type="entry name" value="Glutamine synthetase/guanido kinase"/>
    <property type="match status" value="1"/>
</dbReference>
<reference evidence="23" key="1">
    <citation type="journal article" date="2016" name="Genome Announc.">
        <title>Complete genome sequence of Alkaliphilus metalliredigens strain QYMF, an alkaliphilic and metal-reducing bacterium isolated from borax-contaminated leachate ponds.</title>
        <authorList>
            <person name="Hwang C."/>
            <person name="Copeland A."/>
            <person name="Lucas S."/>
            <person name="Lapidus A."/>
            <person name="Barry K."/>
            <person name="Detter J.C."/>
            <person name="Glavina Del Rio T."/>
            <person name="Hammon N."/>
            <person name="Israni S."/>
            <person name="Dalin E."/>
            <person name="Tice H."/>
            <person name="Pitluck S."/>
            <person name="Chertkov O."/>
            <person name="Brettin T."/>
            <person name="Bruce D."/>
            <person name="Han C."/>
            <person name="Schmutz J."/>
            <person name="Larimer F."/>
            <person name="Land M.L."/>
            <person name="Hauser L."/>
            <person name="Kyrpides N."/>
            <person name="Mikhailova N."/>
            <person name="Ye Q."/>
            <person name="Zhou J."/>
            <person name="Richardson P."/>
            <person name="Fields M.W."/>
        </authorList>
    </citation>
    <scope>NUCLEOTIDE SEQUENCE [LARGE SCALE GENOMIC DNA]</scope>
    <source>
        <strain evidence="23">QYMF</strain>
    </source>
</reference>
<evidence type="ECO:0000259" key="21">
    <source>
        <dbReference type="PROSITE" id="PS51987"/>
    </source>
</evidence>
<evidence type="ECO:0000256" key="19">
    <source>
        <dbReference type="RuleBase" id="RU000384"/>
    </source>
</evidence>
<evidence type="ECO:0000256" key="9">
    <source>
        <dbReference type="ARBA" id="ARBA00022840"/>
    </source>
</evidence>
<feature type="binding site" evidence="15">
    <location>
        <position position="313"/>
    </location>
    <ligand>
        <name>ATP</name>
        <dbReference type="ChEBI" id="CHEBI:30616"/>
    </ligand>
</feature>
<evidence type="ECO:0000256" key="10">
    <source>
        <dbReference type="ARBA" id="ARBA00022842"/>
    </source>
</evidence>
<evidence type="ECO:0000256" key="16">
    <source>
        <dbReference type="PIRSR" id="PIRSR604809-3"/>
    </source>
</evidence>
<evidence type="ECO:0000256" key="5">
    <source>
        <dbReference type="ARBA" id="ARBA00022490"/>
    </source>
</evidence>
<dbReference type="RefSeq" id="WP_012064477.1">
    <property type="nucleotide sequence ID" value="NC_009633.1"/>
</dbReference>
<dbReference type="STRING" id="293826.Amet_3386"/>
<dbReference type="eggNOG" id="COG0174">
    <property type="taxonomic scope" value="Bacteria"/>
</dbReference>
<dbReference type="InterPro" id="IPR008146">
    <property type="entry name" value="Gln_synth_cat_dom"/>
</dbReference>
<feature type="binding site" evidence="16">
    <location>
        <position position="130"/>
    </location>
    <ligand>
        <name>Mg(2+)</name>
        <dbReference type="ChEBI" id="CHEBI:18420"/>
        <label>1</label>
    </ligand>
</feature>
<keyword evidence="7 16" id="KW-0479">Metal-binding</keyword>
<dbReference type="PANTHER" id="PTHR43785">
    <property type="entry name" value="GAMMA-GLUTAMYLPUTRESCINE SYNTHETASE"/>
    <property type="match status" value="1"/>
</dbReference>
<evidence type="ECO:0000256" key="12">
    <source>
        <dbReference type="ARBA" id="ARBA00030668"/>
    </source>
</evidence>
<sequence>MNHKEALLKKAKELEVEFIHLQFTDILGVMKNVSITIEQLEKALDNEIMFDGSSIDGFVRIEESDMYLAPDLSTFIVLPWTDSPREARLICNVYKTDGTPFHGCPRNALKKVVKEALDMGYTINIGPECEFFLFHTDEKGEPSLQTHDNAGYFDLAPVDLGGNARKDMTMTLKQMGFEIEASHHEVAPGQHEIDFKYADALVTADRIMTFKMVVRIIAQRHGLHATFMPKPKFGINGSGMHINMSLETMDGKNAFYDDKDKLKLSKVAYHFLAGVLKQAKGFAAVTNPTVNSYKRLIPGYEAPVLIAWSASNRSPLVRIPAKRGNSTRIELRNPDPSANPYLALAAVLKSGIDGIKNEIDPPKPVDSNVYDMDELEMKEKGIEGLPANLYEAVKMLSTNEVVKEALGQHIFKKLTGAALYEWNEYSKDVSQWEINRYLRKY</sequence>
<dbReference type="InterPro" id="IPR014746">
    <property type="entry name" value="Gln_synth/guanido_kin_cat_dom"/>
</dbReference>
<dbReference type="KEGG" id="amt:Amet_3386"/>
<evidence type="ECO:0000256" key="6">
    <source>
        <dbReference type="ARBA" id="ARBA00022598"/>
    </source>
</evidence>
<keyword evidence="8 15" id="KW-0547">Nucleotide-binding</keyword>
<evidence type="ECO:0000256" key="7">
    <source>
        <dbReference type="ARBA" id="ARBA00022723"/>
    </source>
</evidence>
<evidence type="ECO:0000256" key="2">
    <source>
        <dbReference type="ARBA" id="ARBA00009897"/>
    </source>
</evidence>
<organism evidence="22 23">
    <name type="scientific">Alkaliphilus metalliredigens (strain QYMF)</name>
    <dbReference type="NCBI Taxonomy" id="293826"/>
    <lineage>
        <taxon>Bacteria</taxon>
        <taxon>Bacillati</taxon>
        <taxon>Bacillota</taxon>
        <taxon>Clostridia</taxon>
        <taxon>Peptostreptococcales</taxon>
        <taxon>Natronincolaceae</taxon>
        <taxon>Alkaliphilus</taxon>
    </lineage>
</organism>
<feature type="binding site" evidence="14">
    <location>
        <position position="301"/>
    </location>
    <ligand>
        <name>L-glutamate</name>
        <dbReference type="ChEBI" id="CHEBI:29985"/>
    </ligand>
</feature>
<evidence type="ECO:0000256" key="1">
    <source>
        <dbReference type="ARBA" id="ARBA00004496"/>
    </source>
</evidence>
<evidence type="ECO:0000256" key="8">
    <source>
        <dbReference type="ARBA" id="ARBA00022741"/>
    </source>
</evidence>